<organism evidence="1 2">
    <name type="scientific">Salicibibacter kimchii</name>
    <dbReference type="NCBI Taxonomy" id="2099786"/>
    <lineage>
        <taxon>Bacteria</taxon>
        <taxon>Bacillati</taxon>
        <taxon>Bacillota</taxon>
        <taxon>Bacilli</taxon>
        <taxon>Bacillales</taxon>
        <taxon>Bacillaceae</taxon>
        <taxon>Salicibibacter</taxon>
    </lineage>
</organism>
<keyword evidence="2" id="KW-1185">Reference proteome</keyword>
<protein>
    <recommendedName>
        <fullName evidence="3">Transposase (putative) YhgA-like domain-containing protein</fullName>
    </recommendedName>
</protein>
<dbReference type="EMBL" id="CP031092">
    <property type="protein sequence ID" value="AXF57167.1"/>
    <property type="molecule type" value="Genomic_DNA"/>
</dbReference>
<sequence>MFKKNLPRIWNDQKIFAIALLTDANRSFHPTAYEYHFYGTTLTYAYNTYKVWNQDEERLLKSNNPFALVVLAGKYMLKSENNADDRYQFKRQLFDLILHNKNYSQEYTQSLLSFVDYLLTVPEEMNQKLQDEFNSTAEEEVNLMYKSSFPEPPTLKPLFDKLRKEREEGKVEEKRKIAEVMLKNGYSDEEIIKMTSITEDELEEIKNQI</sequence>
<name>A0A345C1T6_9BACI</name>
<evidence type="ECO:0000313" key="2">
    <source>
        <dbReference type="Proteomes" id="UP000252100"/>
    </source>
</evidence>
<dbReference type="Proteomes" id="UP000252100">
    <property type="component" value="Chromosome"/>
</dbReference>
<dbReference type="KEGG" id="rue:DT065_14955"/>
<accession>A0A345C1T6</accession>
<evidence type="ECO:0000313" key="1">
    <source>
        <dbReference type="EMBL" id="AXF57167.1"/>
    </source>
</evidence>
<dbReference type="AlphaFoldDB" id="A0A345C1T6"/>
<gene>
    <name evidence="1" type="ORF">DT065_14955</name>
</gene>
<proteinExistence type="predicted"/>
<evidence type="ECO:0008006" key="3">
    <source>
        <dbReference type="Google" id="ProtNLM"/>
    </source>
</evidence>
<reference evidence="1 2" key="1">
    <citation type="journal article" date="2018" name="J. Microbiol.">
        <title>Salicibibacter kimchii gen. nov., sp. nov., a moderately halophilic and alkalitolerant bacterium in the family Bacillaceae, isolated from kimchi.</title>
        <authorList>
            <person name="Jang J.Y."/>
            <person name="Oh Y.J."/>
            <person name="Lim S.K."/>
            <person name="Park H.K."/>
            <person name="Lee C."/>
            <person name="Kim J.Y."/>
            <person name="Lee M.A."/>
            <person name="Choi H.J."/>
        </authorList>
    </citation>
    <scope>NUCLEOTIDE SEQUENCE [LARGE SCALE GENOMIC DNA]</scope>
    <source>
        <strain evidence="1 2">NKC1-1</strain>
    </source>
</reference>